<keyword evidence="2" id="KW-1185">Reference proteome</keyword>
<accession>A0ABS2FIE2</accession>
<organism evidence="1 2">
    <name type="scientific">Clostridium saudiense</name>
    <dbReference type="NCBI Taxonomy" id="1414720"/>
    <lineage>
        <taxon>Bacteria</taxon>
        <taxon>Bacillati</taxon>
        <taxon>Bacillota</taxon>
        <taxon>Clostridia</taxon>
        <taxon>Eubacteriales</taxon>
        <taxon>Clostridiaceae</taxon>
        <taxon>Clostridium</taxon>
    </lineage>
</organism>
<proteinExistence type="predicted"/>
<evidence type="ECO:0000313" key="2">
    <source>
        <dbReference type="Proteomes" id="UP000767334"/>
    </source>
</evidence>
<name>A0ABS2FIE2_9CLOT</name>
<evidence type="ECO:0000313" key="1">
    <source>
        <dbReference type="EMBL" id="MBM6820264.1"/>
    </source>
</evidence>
<gene>
    <name evidence="1" type="ORF">H6A19_13110</name>
</gene>
<protein>
    <submittedName>
        <fullName evidence="1">Uncharacterized protein</fullName>
    </submittedName>
</protein>
<dbReference type="RefSeq" id="WP_204572513.1">
    <property type="nucleotide sequence ID" value="NZ_JACJLL010000098.1"/>
</dbReference>
<sequence length="166" mass="19679">MGENNGKETKAIEVLFQKLINDSYKQKEYRDIYVIDILPRKVSNIEKYSDFKNIILKNNSYNVLNKFVLAMSKLYLYDSHIFKLVHEVGDSLSFEPYHNDLNRFIDDVVYNLSVPEKRMDIIFNELKIGVEVNSWCIKIMDFGCIDLRFVMDMFKSEGLFIRRPLL</sequence>
<comment type="caution">
    <text evidence="1">The sequence shown here is derived from an EMBL/GenBank/DDBJ whole genome shotgun (WGS) entry which is preliminary data.</text>
</comment>
<dbReference type="Proteomes" id="UP000767334">
    <property type="component" value="Unassembled WGS sequence"/>
</dbReference>
<reference evidence="1 2" key="1">
    <citation type="journal article" date="2021" name="Sci. Rep.">
        <title>The distribution of antibiotic resistance genes in chicken gut microbiota commensals.</title>
        <authorList>
            <person name="Juricova H."/>
            <person name="Matiasovicova J."/>
            <person name="Kubasova T."/>
            <person name="Cejkova D."/>
            <person name="Rychlik I."/>
        </authorList>
    </citation>
    <scope>NUCLEOTIDE SEQUENCE [LARGE SCALE GENOMIC DNA]</scope>
    <source>
        <strain evidence="1 2">An435</strain>
    </source>
</reference>
<dbReference type="EMBL" id="JACJLL010000098">
    <property type="protein sequence ID" value="MBM6820264.1"/>
    <property type="molecule type" value="Genomic_DNA"/>
</dbReference>